<gene>
    <name evidence="1" type="ORF">GALMADRAFT_131511</name>
</gene>
<dbReference type="HOGENOM" id="CLU_1602831_0_0_1"/>
<evidence type="ECO:0000313" key="2">
    <source>
        <dbReference type="Proteomes" id="UP000027222"/>
    </source>
</evidence>
<evidence type="ECO:0000313" key="1">
    <source>
        <dbReference type="EMBL" id="KDR84712.1"/>
    </source>
</evidence>
<proteinExistence type="predicted"/>
<sequence length="166" mass="16871">MAAPSVVLLARPALISFRTAPSVLLHPPGGSTAGHRTASVGGGPIPPSVGVERSSTRSALSCVLHISHPVAFATTGGYGTAHISSGSGIFGLRGRSSLIGSSDQLGGLSPHLSFSCWFGFLVVEGRVARRFSGRVWVLKWASGLEGGESAAAAAARRSLGGLRVRS</sequence>
<dbReference type="Proteomes" id="UP000027222">
    <property type="component" value="Unassembled WGS sequence"/>
</dbReference>
<reference evidence="2" key="1">
    <citation type="journal article" date="2014" name="Proc. Natl. Acad. Sci. U.S.A.">
        <title>Extensive sampling of basidiomycete genomes demonstrates inadequacy of the white-rot/brown-rot paradigm for wood decay fungi.</title>
        <authorList>
            <person name="Riley R."/>
            <person name="Salamov A.A."/>
            <person name="Brown D.W."/>
            <person name="Nagy L.G."/>
            <person name="Floudas D."/>
            <person name="Held B.W."/>
            <person name="Levasseur A."/>
            <person name="Lombard V."/>
            <person name="Morin E."/>
            <person name="Otillar R."/>
            <person name="Lindquist E.A."/>
            <person name="Sun H."/>
            <person name="LaButti K.M."/>
            <person name="Schmutz J."/>
            <person name="Jabbour D."/>
            <person name="Luo H."/>
            <person name="Baker S.E."/>
            <person name="Pisabarro A.G."/>
            <person name="Walton J.D."/>
            <person name="Blanchette R.A."/>
            <person name="Henrissat B."/>
            <person name="Martin F."/>
            <person name="Cullen D."/>
            <person name="Hibbett D.S."/>
            <person name="Grigoriev I.V."/>
        </authorList>
    </citation>
    <scope>NUCLEOTIDE SEQUENCE [LARGE SCALE GENOMIC DNA]</scope>
    <source>
        <strain evidence="2">CBS 339.88</strain>
    </source>
</reference>
<name>A0A067TQW5_GALM3</name>
<accession>A0A067TQW5</accession>
<organism evidence="1 2">
    <name type="scientific">Galerina marginata (strain CBS 339.88)</name>
    <dbReference type="NCBI Taxonomy" id="685588"/>
    <lineage>
        <taxon>Eukaryota</taxon>
        <taxon>Fungi</taxon>
        <taxon>Dikarya</taxon>
        <taxon>Basidiomycota</taxon>
        <taxon>Agaricomycotina</taxon>
        <taxon>Agaricomycetes</taxon>
        <taxon>Agaricomycetidae</taxon>
        <taxon>Agaricales</taxon>
        <taxon>Agaricineae</taxon>
        <taxon>Strophariaceae</taxon>
        <taxon>Galerina</taxon>
    </lineage>
</organism>
<dbReference type="AlphaFoldDB" id="A0A067TQW5"/>
<protein>
    <submittedName>
        <fullName evidence="1">Uncharacterized protein</fullName>
    </submittedName>
</protein>
<dbReference type="EMBL" id="KL142367">
    <property type="protein sequence ID" value="KDR84712.1"/>
    <property type="molecule type" value="Genomic_DNA"/>
</dbReference>
<keyword evidence="2" id="KW-1185">Reference proteome</keyword>